<evidence type="ECO:0000256" key="1">
    <source>
        <dbReference type="SAM" id="MobiDB-lite"/>
    </source>
</evidence>
<sequence>MAPIPISFDSISAAFSNLARRIPELPSPEASSLIDRNLTPTRTSSFLRRIIFSRQSANSVVPTTYGSINSGPDPGTVVGIVLGSVAGFLLLLWLFYTCLNFGAWGTASVYTEREVVRERDRRKSHHSSHRSRRASETVEIRRSSRVSPVRIVREPSPRREETIIVEEERREERRPPPRVRSVSRESDEIIVIEDHSPPRRKKSHRNRERERDDRESGYRTVDPNTISGVIGGSRRSSRRG</sequence>
<feature type="compositionally biased region" description="Basic and acidic residues" evidence="1">
    <location>
        <begin position="207"/>
        <end position="217"/>
    </location>
</feature>
<reference evidence="3 4" key="1">
    <citation type="submission" date="2020-03" db="EMBL/GenBank/DDBJ databases">
        <title>Draft Genome Sequence of Cudoniella acicularis.</title>
        <authorList>
            <person name="Buettner E."/>
            <person name="Kellner H."/>
        </authorList>
    </citation>
    <scope>NUCLEOTIDE SEQUENCE [LARGE SCALE GENOMIC DNA]</scope>
    <source>
        <strain evidence="3 4">DSM 108380</strain>
    </source>
</reference>
<dbReference type="Proteomes" id="UP000566819">
    <property type="component" value="Unassembled WGS sequence"/>
</dbReference>
<accession>A0A8H4VZ78</accession>
<feature type="compositionally biased region" description="Basic and acidic residues" evidence="1">
    <location>
        <begin position="182"/>
        <end position="197"/>
    </location>
</feature>
<feature type="compositionally biased region" description="Basic residues" evidence="1">
    <location>
        <begin position="122"/>
        <end position="132"/>
    </location>
</feature>
<organism evidence="3 4">
    <name type="scientific">Cudoniella acicularis</name>
    <dbReference type="NCBI Taxonomy" id="354080"/>
    <lineage>
        <taxon>Eukaryota</taxon>
        <taxon>Fungi</taxon>
        <taxon>Dikarya</taxon>
        <taxon>Ascomycota</taxon>
        <taxon>Pezizomycotina</taxon>
        <taxon>Leotiomycetes</taxon>
        <taxon>Helotiales</taxon>
        <taxon>Tricladiaceae</taxon>
        <taxon>Cudoniella</taxon>
    </lineage>
</organism>
<dbReference type="OrthoDB" id="5423884at2759"/>
<evidence type="ECO:0000313" key="3">
    <source>
        <dbReference type="EMBL" id="KAF4625274.1"/>
    </source>
</evidence>
<name>A0A8H4VZ78_9HELO</name>
<keyword evidence="2" id="KW-0812">Transmembrane</keyword>
<gene>
    <name evidence="3" type="ORF">G7Y89_g12892</name>
</gene>
<proteinExistence type="predicted"/>
<feature type="region of interest" description="Disordered" evidence="1">
    <location>
        <begin position="115"/>
        <end position="240"/>
    </location>
</feature>
<keyword evidence="2" id="KW-1133">Transmembrane helix</keyword>
<keyword evidence="4" id="KW-1185">Reference proteome</keyword>
<evidence type="ECO:0000313" key="4">
    <source>
        <dbReference type="Proteomes" id="UP000566819"/>
    </source>
</evidence>
<feature type="compositionally biased region" description="Basic and acidic residues" evidence="1">
    <location>
        <begin position="151"/>
        <end position="175"/>
    </location>
</feature>
<feature type="compositionally biased region" description="Basic and acidic residues" evidence="1">
    <location>
        <begin position="133"/>
        <end position="142"/>
    </location>
</feature>
<feature type="transmembrane region" description="Helical" evidence="2">
    <location>
        <begin position="77"/>
        <end position="96"/>
    </location>
</feature>
<dbReference type="EMBL" id="JAAMPI010001421">
    <property type="protein sequence ID" value="KAF4625274.1"/>
    <property type="molecule type" value="Genomic_DNA"/>
</dbReference>
<keyword evidence="2" id="KW-0472">Membrane</keyword>
<comment type="caution">
    <text evidence="3">The sequence shown here is derived from an EMBL/GenBank/DDBJ whole genome shotgun (WGS) entry which is preliminary data.</text>
</comment>
<dbReference type="AlphaFoldDB" id="A0A8H4VZ78"/>
<evidence type="ECO:0000256" key="2">
    <source>
        <dbReference type="SAM" id="Phobius"/>
    </source>
</evidence>
<protein>
    <submittedName>
        <fullName evidence="3">Uncharacterized protein</fullName>
    </submittedName>
</protein>